<keyword evidence="15" id="KW-1185">Reference proteome</keyword>
<keyword evidence="7 12" id="KW-0662">Pyridine nucleotide biosynthesis</keyword>
<gene>
    <name evidence="14" type="ORF">FC83_GL001698</name>
</gene>
<comment type="similarity">
    <text evidence="3 12">Belongs to the FAD-dependent oxidoreductase 2 family. NadB subfamily.</text>
</comment>
<dbReference type="GO" id="GO:0034628">
    <property type="term" value="P:'de novo' NAD+ biosynthetic process from L-aspartate"/>
    <property type="evidence" value="ECO:0007669"/>
    <property type="project" value="TreeGrafter"/>
</dbReference>
<evidence type="ECO:0000256" key="1">
    <source>
        <dbReference type="ARBA" id="ARBA00001974"/>
    </source>
</evidence>
<dbReference type="Proteomes" id="UP000051236">
    <property type="component" value="Unassembled WGS sequence"/>
</dbReference>
<dbReference type="UniPathway" id="UPA00253">
    <property type="reaction ID" value="UER00326"/>
</dbReference>
<dbReference type="NCBIfam" id="TIGR00551">
    <property type="entry name" value="nadB"/>
    <property type="match status" value="1"/>
</dbReference>
<dbReference type="Gene3D" id="1.20.58.100">
    <property type="entry name" value="Fumarate reductase/succinate dehydrogenase flavoprotein-like, C-terminal domain"/>
    <property type="match status" value="1"/>
</dbReference>
<dbReference type="Gene3D" id="3.90.700.10">
    <property type="entry name" value="Succinate dehydrogenase/fumarate reductase flavoprotein, catalytic domain"/>
    <property type="match status" value="1"/>
</dbReference>
<evidence type="ECO:0000256" key="10">
    <source>
        <dbReference type="ARBA" id="ARBA00048305"/>
    </source>
</evidence>
<evidence type="ECO:0000256" key="6">
    <source>
        <dbReference type="ARBA" id="ARBA00022630"/>
    </source>
</evidence>
<evidence type="ECO:0000256" key="3">
    <source>
        <dbReference type="ARBA" id="ARBA00008562"/>
    </source>
</evidence>
<dbReference type="InterPro" id="IPR037099">
    <property type="entry name" value="Fum_R/Succ_DH_flav-like_C_sf"/>
</dbReference>
<keyword evidence="9 12" id="KW-0560">Oxidoreductase</keyword>
<proteinExistence type="inferred from homology"/>
<evidence type="ECO:0000313" key="15">
    <source>
        <dbReference type="Proteomes" id="UP000051236"/>
    </source>
</evidence>
<dbReference type="SUPFAM" id="SSF51905">
    <property type="entry name" value="FAD/NAD(P)-binding domain"/>
    <property type="match status" value="1"/>
</dbReference>
<dbReference type="GO" id="GO:0005737">
    <property type="term" value="C:cytoplasm"/>
    <property type="evidence" value="ECO:0007669"/>
    <property type="project" value="UniProtKB-SubCell"/>
</dbReference>
<evidence type="ECO:0000256" key="4">
    <source>
        <dbReference type="ARBA" id="ARBA00012173"/>
    </source>
</evidence>
<dbReference type="InterPro" id="IPR036188">
    <property type="entry name" value="FAD/NAD-bd_sf"/>
</dbReference>
<comment type="catalytic activity">
    <reaction evidence="10">
        <text>L-aspartate + O2 = iminosuccinate + H2O2</text>
        <dbReference type="Rhea" id="RHEA:25876"/>
        <dbReference type="ChEBI" id="CHEBI:15379"/>
        <dbReference type="ChEBI" id="CHEBI:16240"/>
        <dbReference type="ChEBI" id="CHEBI:29991"/>
        <dbReference type="ChEBI" id="CHEBI:77875"/>
        <dbReference type="EC" id="1.4.3.16"/>
    </reaction>
    <physiologicalReaction direction="left-to-right" evidence="10">
        <dbReference type="Rhea" id="RHEA:25877"/>
    </physiologicalReaction>
</comment>
<dbReference type="InterPro" id="IPR003953">
    <property type="entry name" value="FAD-dep_OxRdtase_2_FAD-bd"/>
</dbReference>
<dbReference type="InterPro" id="IPR027477">
    <property type="entry name" value="Succ_DH/fumarate_Rdtase_cat_sf"/>
</dbReference>
<dbReference type="Gene3D" id="3.50.50.60">
    <property type="entry name" value="FAD/NAD(P)-binding domain"/>
    <property type="match status" value="1"/>
</dbReference>
<name>A0A0R1XUZ4_9LACO</name>
<dbReference type="PATRIC" id="fig|1423734.3.peg.1717"/>
<dbReference type="SUPFAM" id="SSF46977">
    <property type="entry name" value="Succinate dehydrogenase/fumarate reductase flavoprotein C-terminal domain"/>
    <property type="match status" value="1"/>
</dbReference>
<evidence type="ECO:0000259" key="13">
    <source>
        <dbReference type="Pfam" id="PF00890"/>
    </source>
</evidence>
<keyword evidence="8 12" id="KW-0274">FAD</keyword>
<evidence type="ECO:0000256" key="5">
    <source>
        <dbReference type="ARBA" id="ARBA00021901"/>
    </source>
</evidence>
<dbReference type="RefSeq" id="WP_057003023.1">
    <property type="nucleotide sequence ID" value="NZ_AZGA01000088.1"/>
</dbReference>
<accession>A0A0R1XUZ4</accession>
<dbReference type="GO" id="GO:0008734">
    <property type="term" value="F:L-aspartate oxidase activity"/>
    <property type="evidence" value="ECO:0007669"/>
    <property type="project" value="UniProtKB-UniRule"/>
</dbReference>
<protein>
    <recommendedName>
        <fullName evidence="5 11">L-aspartate oxidase</fullName>
        <ecNumber evidence="4 11">1.4.3.16</ecNumber>
    </recommendedName>
</protein>
<evidence type="ECO:0000256" key="12">
    <source>
        <dbReference type="RuleBase" id="RU362049"/>
    </source>
</evidence>
<dbReference type="InterPro" id="IPR005288">
    <property type="entry name" value="NadB"/>
</dbReference>
<feature type="domain" description="FAD-dependent oxidoreductase 2 FAD-binding" evidence="13">
    <location>
        <begin position="4"/>
        <end position="368"/>
    </location>
</feature>
<dbReference type="PRINTS" id="PR00368">
    <property type="entry name" value="FADPNR"/>
</dbReference>
<comment type="cofactor">
    <cofactor evidence="1 12">
        <name>FAD</name>
        <dbReference type="ChEBI" id="CHEBI:57692"/>
    </cofactor>
</comment>
<comment type="caution">
    <text evidence="14">The sequence shown here is derived from an EMBL/GenBank/DDBJ whole genome shotgun (WGS) entry which is preliminary data.</text>
</comment>
<dbReference type="PANTHER" id="PTHR42716:SF2">
    <property type="entry name" value="L-ASPARTATE OXIDASE, CHLOROPLASTIC"/>
    <property type="match status" value="1"/>
</dbReference>
<dbReference type="GO" id="GO:0033765">
    <property type="term" value="F:steroid dehydrogenase activity, acting on the CH-CH group of donors"/>
    <property type="evidence" value="ECO:0007669"/>
    <property type="project" value="UniProtKB-ARBA"/>
</dbReference>
<reference evidence="14 15" key="1">
    <citation type="journal article" date="2015" name="Genome Announc.">
        <title>Expanding the biotechnology potential of lactobacilli through comparative genomics of 213 strains and associated genera.</title>
        <authorList>
            <person name="Sun Z."/>
            <person name="Harris H.M."/>
            <person name="McCann A."/>
            <person name="Guo C."/>
            <person name="Argimon S."/>
            <person name="Zhang W."/>
            <person name="Yang X."/>
            <person name="Jeffery I.B."/>
            <person name="Cooney J.C."/>
            <person name="Kagawa T.F."/>
            <person name="Liu W."/>
            <person name="Song Y."/>
            <person name="Salvetti E."/>
            <person name="Wrobel A."/>
            <person name="Rasinkangas P."/>
            <person name="Parkhill J."/>
            <person name="Rea M.C."/>
            <person name="O'Sullivan O."/>
            <person name="Ritari J."/>
            <person name="Douillard F.P."/>
            <person name="Paul Ross R."/>
            <person name="Yang R."/>
            <person name="Briner A.E."/>
            <person name="Felis G.E."/>
            <person name="de Vos W.M."/>
            <person name="Barrangou R."/>
            <person name="Klaenhammer T.R."/>
            <person name="Caufield P.W."/>
            <person name="Cui Y."/>
            <person name="Zhang H."/>
            <person name="O'Toole P.W."/>
        </authorList>
    </citation>
    <scope>NUCLEOTIDE SEQUENCE [LARGE SCALE GENOMIC DNA]</scope>
    <source>
        <strain evidence="14 15">DSM 18527</strain>
    </source>
</reference>
<dbReference type="EMBL" id="AZGA01000088">
    <property type="protein sequence ID" value="KRM30563.1"/>
    <property type="molecule type" value="Genomic_DNA"/>
</dbReference>
<dbReference type="STRING" id="1423734.FC83_GL001698"/>
<evidence type="ECO:0000256" key="8">
    <source>
        <dbReference type="ARBA" id="ARBA00022827"/>
    </source>
</evidence>
<dbReference type="SUPFAM" id="SSF56425">
    <property type="entry name" value="Succinate dehydrogenase/fumarate reductase flavoprotein, catalytic domain"/>
    <property type="match status" value="1"/>
</dbReference>
<evidence type="ECO:0000256" key="2">
    <source>
        <dbReference type="ARBA" id="ARBA00004950"/>
    </source>
</evidence>
<sequence length="491" mass="52528">MKKVIIIGAGLAGSYLATQLPQNYDITIITKASAQDSNSMLAQGGIAASLDPGDNPASHEADTLAAGQHRNKVAAVDQLVHEGPKLIQTLIKQGMPFDHQANGALDFGLEGAHSHHRILHAKGDRTGLALTTFVQSQIEHVHWQENTTAVELLVKNGTCYGVRVRHDPTGTFKTLTADAVVLATGGLGNLFPLTTNDATITGDGIAIAARAGAKMADMAFMQFHPTLLSLHGKCFGLISEAVRGAGAILVDENNTPIMAAVPKKDLAPRDVVARHLTWWRAAGHQTFLDISAIPDFPKRFPGITANLDRHHVPFRTTNRIPIQPGAHFMMGGVQADLAAQTSIKRLFAIGEVACNGVHGANRLASNSLLDCLVSAEEATKVIAALEPAVTPALPQDPTTIVPPKLPSLADLRQAAWHNLGVERTKAQLHDFHTWLAQFNYRDLVPTQLSPKDFTIANLCLCAELIDTAALKEPKSIGAHYIKEVAHESTAS</sequence>
<evidence type="ECO:0000256" key="9">
    <source>
        <dbReference type="ARBA" id="ARBA00023002"/>
    </source>
</evidence>
<dbReference type="eggNOG" id="COG0029">
    <property type="taxonomic scope" value="Bacteria"/>
</dbReference>
<evidence type="ECO:0000256" key="7">
    <source>
        <dbReference type="ARBA" id="ARBA00022642"/>
    </source>
</evidence>
<dbReference type="PANTHER" id="PTHR42716">
    <property type="entry name" value="L-ASPARTATE OXIDASE"/>
    <property type="match status" value="1"/>
</dbReference>
<comment type="subcellular location">
    <subcellularLocation>
        <location evidence="12">Cytoplasm</location>
    </subcellularLocation>
</comment>
<comment type="function">
    <text evidence="12">Catalyzes the oxidation of L-aspartate to iminoaspartate.</text>
</comment>
<keyword evidence="6 12" id="KW-0285">Flavoprotein</keyword>
<dbReference type="EC" id="1.4.3.16" evidence="4 11"/>
<evidence type="ECO:0000256" key="11">
    <source>
        <dbReference type="NCBIfam" id="TIGR00551"/>
    </source>
</evidence>
<evidence type="ECO:0000313" key="14">
    <source>
        <dbReference type="EMBL" id="KRM30563.1"/>
    </source>
</evidence>
<dbReference type="AlphaFoldDB" id="A0A0R1XUZ4"/>
<dbReference type="Pfam" id="PF00890">
    <property type="entry name" value="FAD_binding_2"/>
    <property type="match status" value="1"/>
</dbReference>
<organism evidence="14 15">
    <name type="scientific">Agrilactobacillus composti DSM 18527 = JCM 14202</name>
    <dbReference type="NCBI Taxonomy" id="1423734"/>
    <lineage>
        <taxon>Bacteria</taxon>
        <taxon>Bacillati</taxon>
        <taxon>Bacillota</taxon>
        <taxon>Bacilli</taxon>
        <taxon>Lactobacillales</taxon>
        <taxon>Lactobacillaceae</taxon>
        <taxon>Agrilactobacillus</taxon>
    </lineage>
</organism>
<comment type="pathway">
    <text evidence="2 12">Cofactor biosynthesis; NAD(+) biosynthesis; iminoaspartate from L-aspartate (oxidase route): step 1/1.</text>
</comment>